<evidence type="ECO:0000256" key="6">
    <source>
        <dbReference type="ARBA" id="ARBA00023136"/>
    </source>
</evidence>
<keyword evidence="6 7" id="KW-0472">Membrane</keyword>
<dbReference type="PANTHER" id="PTHR33452:SF19">
    <property type="entry name" value="DOXX FAMILY PROTEIN"/>
    <property type="match status" value="1"/>
</dbReference>
<name>A0A2N5XY52_9GAMM</name>
<evidence type="ECO:0000313" key="9">
    <source>
        <dbReference type="Proteomes" id="UP000234845"/>
    </source>
</evidence>
<organism evidence="8 9">
    <name type="scientific">Kineobactrum sediminis</name>
    <dbReference type="NCBI Taxonomy" id="1905677"/>
    <lineage>
        <taxon>Bacteria</taxon>
        <taxon>Pseudomonadati</taxon>
        <taxon>Pseudomonadota</taxon>
        <taxon>Gammaproteobacteria</taxon>
        <taxon>Cellvibrionales</taxon>
        <taxon>Halieaceae</taxon>
        <taxon>Kineobactrum</taxon>
    </lineage>
</organism>
<keyword evidence="5 7" id="KW-1133">Transmembrane helix</keyword>
<keyword evidence="9" id="KW-1185">Reference proteome</keyword>
<evidence type="ECO:0000313" key="8">
    <source>
        <dbReference type="EMBL" id="PLW81039.1"/>
    </source>
</evidence>
<feature type="transmembrane region" description="Helical" evidence="7">
    <location>
        <begin position="184"/>
        <end position="204"/>
    </location>
</feature>
<dbReference type="InterPro" id="IPR032808">
    <property type="entry name" value="DoxX"/>
</dbReference>
<dbReference type="PANTHER" id="PTHR33452">
    <property type="entry name" value="OXIDOREDUCTASE CATD-RELATED"/>
    <property type="match status" value="1"/>
</dbReference>
<comment type="subcellular location">
    <subcellularLocation>
        <location evidence="1">Cell membrane</location>
        <topology evidence="1">Multi-pass membrane protein</topology>
    </subcellularLocation>
</comment>
<reference evidence="9" key="1">
    <citation type="submission" date="2017-11" db="EMBL/GenBank/DDBJ databases">
        <title>The draft genome sequence of Chromatocurvus sp. F02.</title>
        <authorList>
            <person name="Du Z.-J."/>
            <person name="Chang Y.-Q."/>
        </authorList>
    </citation>
    <scope>NUCLEOTIDE SEQUENCE [LARGE SCALE GENOMIC DNA]</scope>
    <source>
        <strain evidence="9">F02</strain>
    </source>
</reference>
<gene>
    <name evidence="8" type="ORF">CWI75_17850</name>
</gene>
<accession>A0A2N5XY52</accession>
<dbReference type="OrthoDB" id="346004at2"/>
<evidence type="ECO:0000256" key="2">
    <source>
        <dbReference type="ARBA" id="ARBA00006679"/>
    </source>
</evidence>
<feature type="transmembrane region" description="Helical" evidence="7">
    <location>
        <begin position="67"/>
        <end position="85"/>
    </location>
</feature>
<protein>
    <submittedName>
        <fullName evidence="8">DoxX family protein</fullName>
    </submittedName>
</protein>
<dbReference type="AlphaFoldDB" id="A0A2N5XY52"/>
<keyword evidence="4 7" id="KW-0812">Transmembrane</keyword>
<dbReference type="Pfam" id="PF07681">
    <property type="entry name" value="DoxX"/>
    <property type="match status" value="1"/>
</dbReference>
<evidence type="ECO:0000256" key="3">
    <source>
        <dbReference type="ARBA" id="ARBA00022475"/>
    </source>
</evidence>
<dbReference type="Proteomes" id="UP000234845">
    <property type="component" value="Unassembled WGS sequence"/>
</dbReference>
<keyword evidence="3" id="KW-1003">Cell membrane</keyword>
<proteinExistence type="inferred from homology"/>
<feature type="transmembrane region" description="Helical" evidence="7">
    <location>
        <begin position="92"/>
        <end position="110"/>
    </location>
</feature>
<dbReference type="GO" id="GO:0005886">
    <property type="term" value="C:plasma membrane"/>
    <property type="evidence" value="ECO:0007669"/>
    <property type="project" value="UniProtKB-SubCell"/>
</dbReference>
<dbReference type="EMBL" id="PKLZ01000018">
    <property type="protein sequence ID" value="PLW81039.1"/>
    <property type="molecule type" value="Genomic_DNA"/>
</dbReference>
<evidence type="ECO:0000256" key="4">
    <source>
        <dbReference type="ARBA" id="ARBA00022692"/>
    </source>
</evidence>
<feature type="transmembrane region" description="Helical" evidence="7">
    <location>
        <begin position="26"/>
        <end position="47"/>
    </location>
</feature>
<comment type="similarity">
    <text evidence="2">Belongs to the DoxX family.</text>
</comment>
<comment type="caution">
    <text evidence="8">The sequence shown here is derived from an EMBL/GenBank/DDBJ whole genome shotgun (WGS) entry which is preliminary data.</text>
</comment>
<dbReference type="RefSeq" id="WP_101522892.1">
    <property type="nucleotide sequence ID" value="NZ_PKLZ01000018.1"/>
</dbReference>
<evidence type="ECO:0000256" key="1">
    <source>
        <dbReference type="ARBA" id="ARBA00004651"/>
    </source>
</evidence>
<evidence type="ECO:0000256" key="7">
    <source>
        <dbReference type="SAM" id="Phobius"/>
    </source>
</evidence>
<dbReference type="InterPro" id="IPR051907">
    <property type="entry name" value="DoxX-like_oxidoreductase"/>
</dbReference>
<evidence type="ECO:0000256" key="5">
    <source>
        <dbReference type="ARBA" id="ARBA00022989"/>
    </source>
</evidence>
<sequence length="217" mass="24058">MNALPLARRAVLALDKTRGADFLAPLFFRLFLAPVFISAGLTKLLAFESTVAWFGNPDWGLGLPFPWLLAALATYTELIGGFLLFFGFATRLIAMPLMFTMIVAIMTVHWEHGWFAIAPSDPATSMAQPLAALGIPAAEESLANSEEVGKRLTAAREILREHGNYSWLTQTGTFVVLNNGIEFAATYLLMLLSLFFTGPGRFLSIDYWLRRRLMPQP</sequence>